<reference evidence="3" key="1">
    <citation type="journal article" date="2019" name="Int. J. Syst. Evol. Microbiol.">
        <title>The Global Catalogue of Microorganisms (GCM) 10K type strain sequencing project: providing services to taxonomists for standard genome sequencing and annotation.</title>
        <authorList>
            <consortium name="The Broad Institute Genomics Platform"/>
            <consortium name="The Broad Institute Genome Sequencing Center for Infectious Disease"/>
            <person name="Wu L."/>
            <person name="Ma J."/>
        </authorList>
    </citation>
    <scope>NUCLEOTIDE SEQUENCE [LARGE SCALE GENOMIC DNA]</scope>
    <source>
        <strain evidence="3">CGMCC 4.7198</strain>
    </source>
</reference>
<gene>
    <name evidence="2" type="ORF">ACFQZP_13250</name>
</gene>
<dbReference type="Proteomes" id="UP001596957">
    <property type="component" value="Unassembled WGS sequence"/>
</dbReference>
<accession>A0ABW2VDQ7</accession>
<evidence type="ECO:0000313" key="2">
    <source>
        <dbReference type="EMBL" id="MFD0282636.1"/>
    </source>
</evidence>
<keyword evidence="3" id="KW-1185">Reference proteome</keyword>
<organism evidence="2 3">
    <name type="scientific">Streptomyces lutosisoli</name>
    <dbReference type="NCBI Taxonomy" id="2665721"/>
    <lineage>
        <taxon>Bacteria</taxon>
        <taxon>Bacillati</taxon>
        <taxon>Actinomycetota</taxon>
        <taxon>Actinomycetes</taxon>
        <taxon>Kitasatosporales</taxon>
        <taxon>Streptomycetaceae</taxon>
        <taxon>Streptomyces</taxon>
    </lineage>
</organism>
<comment type="caution">
    <text evidence="2">The sequence shown here is derived from an EMBL/GenBank/DDBJ whole genome shotgun (WGS) entry which is preliminary data.</text>
</comment>
<proteinExistence type="predicted"/>
<dbReference type="RefSeq" id="WP_381262470.1">
    <property type="nucleotide sequence ID" value="NZ_JBHTBI010000064.1"/>
</dbReference>
<name>A0ABW2VDQ7_9ACTN</name>
<evidence type="ECO:0008006" key="4">
    <source>
        <dbReference type="Google" id="ProtNLM"/>
    </source>
</evidence>
<protein>
    <recommendedName>
        <fullName evidence="4">Polyketide cyclase</fullName>
    </recommendedName>
</protein>
<evidence type="ECO:0000256" key="1">
    <source>
        <dbReference type="SAM" id="MobiDB-lite"/>
    </source>
</evidence>
<feature type="region of interest" description="Disordered" evidence="1">
    <location>
        <begin position="100"/>
        <end position="137"/>
    </location>
</feature>
<dbReference type="EMBL" id="JBHTEC010000001">
    <property type="protein sequence ID" value="MFD0282636.1"/>
    <property type="molecule type" value="Genomic_DNA"/>
</dbReference>
<feature type="compositionally biased region" description="Polar residues" evidence="1">
    <location>
        <begin position="120"/>
        <end position="137"/>
    </location>
</feature>
<evidence type="ECO:0000313" key="3">
    <source>
        <dbReference type="Proteomes" id="UP001596957"/>
    </source>
</evidence>
<sequence length="137" mass="15085">MAKVRLSNDTDEILALWTEPLGEDRWMKPGEQFTVVAGDSEPAPADDVPFDVAIHDQGISVWVNVGYEAVVYDQSGAELDCGHQRPLEVLRSWTESAEAAAARAETRPDFSPSLRESMHKTASNMRHQLTTAEAESS</sequence>